<keyword evidence="6" id="KW-1185">Reference proteome</keyword>
<dbReference type="Pfam" id="PF01425">
    <property type="entry name" value="Amidase"/>
    <property type="match status" value="1"/>
</dbReference>
<organism evidence="5 6">
    <name type="scientific">Dietzia psychralcaliphila</name>
    <dbReference type="NCBI Taxonomy" id="139021"/>
    <lineage>
        <taxon>Bacteria</taxon>
        <taxon>Bacillati</taxon>
        <taxon>Actinomycetota</taxon>
        <taxon>Actinomycetes</taxon>
        <taxon>Mycobacteriales</taxon>
        <taxon>Dietziaceae</taxon>
        <taxon>Dietzia</taxon>
    </lineage>
</organism>
<name>A0AAD0JQT0_9ACTN</name>
<comment type="similarity">
    <text evidence="2">Belongs to the amidase family.</text>
</comment>
<accession>A0AAD0JQT0</accession>
<dbReference type="InterPro" id="IPR036928">
    <property type="entry name" value="AS_sf"/>
</dbReference>
<dbReference type="PANTHER" id="PTHR11895:SF7">
    <property type="entry name" value="GLUTAMYL-TRNA(GLN) AMIDOTRANSFERASE SUBUNIT A, MITOCHONDRIAL"/>
    <property type="match status" value="1"/>
</dbReference>
<feature type="domain" description="Amidase" evidence="4">
    <location>
        <begin position="50"/>
        <end position="471"/>
    </location>
</feature>
<dbReference type="RefSeq" id="WP_107746424.1">
    <property type="nucleotide sequence ID" value="NZ_CP015453.1"/>
</dbReference>
<dbReference type="SUPFAM" id="SSF75304">
    <property type="entry name" value="Amidase signature (AS) enzymes"/>
    <property type="match status" value="1"/>
</dbReference>
<dbReference type="InterPro" id="IPR000120">
    <property type="entry name" value="Amidase"/>
</dbReference>
<evidence type="ECO:0000256" key="1">
    <source>
        <dbReference type="ARBA" id="ARBA00001311"/>
    </source>
</evidence>
<gene>
    <name evidence="5" type="ORF">A6048_11990</name>
</gene>
<comment type="catalytic activity">
    <reaction evidence="1">
        <text>a monocarboxylic acid amide + H2O = a monocarboxylate + NH4(+)</text>
        <dbReference type="Rhea" id="RHEA:12020"/>
        <dbReference type="ChEBI" id="CHEBI:15377"/>
        <dbReference type="ChEBI" id="CHEBI:28938"/>
        <dbReference type="ChEBI" id="CHEBI:35757"/>
        <dbReference type="ChEBI" id="CHEBI:83628"/>
        <dbReference type="EC" id="3.5.1.4"/>
    </reaction>
</comment>
<dbReference type="NCBIfam" id="NF005899">
    <property type="entry name" value="PRK07869.1"/>
    <property type="match status" value="1"/>
</dbReference>
<dbReference type="InterPro" id="IPR023631">
    <property type="entry name" value="Amidase_dom"/>
</dbReference>
<protein>
    <recommendedName>
        <fullName evidence="3">amidase</fullName>
        <ecNumber evidence="3">3.5.1.4</ecNumber>
    </recommendedName>
</protein>
<proteinExistence type="inferred from homology"/>
<sequence>MTDTTADAAADMTPAASPRRVHAFRDDALGYDDATALAERIRTGEVSPTELVEAAIDRCAAADPVLGALVHTDFDRARRRASWVEDSRLSGPLSGVPSAFKDAVRVEGLPMTLGSSAIPARPALHDGPYAPLFRATGLIPVGTTAMPPFGWTAATERQGGLVTRNPWDTDRTSGGSSGGSAALVAAGALPIAHANDGGGSIRIPAAVTGLVGFKPSRGRHPDEKFAANMPIPIISQSVVTRSVRDTVAFLTAFESGYRPVGVPPLSSVAPAPERRLRIGLVEHSPAGEPTDPATLAVLRETAERLAALGHEIVPTHAPVPASFREDFIAYWGLLALATSSVGRSTFSPEFDAGRLDPFTIGLAGMARRGLPTLPLHLYRLYRTRRRFDSAFGDLDVYLNPVVNHETPEVGYLDADLPYETHLERVSDWVTFTPLQNIAGSPAVSLPTGRAPDGLPIGVHLSARIGHDRLLLELASEYEAAYPFARIWE</sequence>
<dbReference type="EC" id="3.5.1.4" evidence="3"/>
<dbReference type="EMBL" id="CP015453">
    <property type="protein sequence ID" value="AWH96097.1"/>
    <property type="molecule type" value="Genomic_DNA"/>
</dbReference>
<dbReference type="Proteomes" id="UP000244903">
    <property type="component" value="Chromosome"/>
</dbReference>
<reference evidence="5 6" key="1">
    <citation type="submission" date="2016-04" db="EMBL/GenBank/DDBJ databases">
        <title>Complete genome sequence of the haloalkaliphilic hydrocarbon-degrading bacterium Dietzia psychralcaliphila ILA-1T, isolated from a drain of a fish product-processing plant.</title>
        <authorList>
            <person name="Zhao J."/>
            <person name="Hu B."/>
            <person name="Geng S."/>
            <person name="Nie Y."/>
            <person name="Tang Y."/>
        </authorList>
    </citation>
    <scope>NUCLEOTIDE SEQUENCE [LARGE SCALE GENOMIC DNA]</scope>
    <source>
        <strain evidence="5 6">ILA-1</strain>
    </source>
</reference>
<evidence type="ECO:0000313" key="5">
    <source>
        <dbReference type="EMBL" id="AWH96097.1"/>
    </source>
</evidence>
<evidence type="ECO:0000256" key="2">
    <source>
        <dbReference type="ARBA" id="ARBA00009199"/>
    </source>
</evidence>
<dbReference type="AlphaFoldDB" id="A0AAD0JQT0"/>
<dbReference type="InterPro" id="IPR020556">
    <property type="entry name" value="Amidase_CS"/>
</dbReference>
<dbReference type="GO" id="GO:0004040">
    <property type="term" value="F:amidase activity"/>
    <property type="evidence" value="ECO:0007669"/>
    <property type="project" value="UniProtKB-EC"/>
</dbReference>
<dbReference type="KEGG" id="dpc:A6048_11990"/>
<dbReference type="PROSITE" id="PS00571">
    <property type="entry name" value="AMIDASES"/>
    <property type="match status" value="1"/>
</dbReference>
<dbReference type="Gene3D" id="3.90.1300.10">
    <property type="entry name" value="Amidase signature (AS) domain"/>
    <property type="match status" value="1"/>
</dbReference>
<evidence type="ECO:0000259" key="4">
    <source>
        <dbReference type="Pfam" id="PF01425"/>
    </source>
</evidence>
<evidence type="ECO:0000256" key="3">
    <source>
        <dbReference type="ARBA" id="ARBA00012922"/>
    </source>
</evidence>
<dbReference type="PANTHER" id="PTHR11895">
    <property type="entry name" value="TRANSAMIDASE"/>
    <property type="match status" value="1"/>
</dbReference>
<evidence type="ECO:0000313" key="6">
    <source>
        <dbReference type="Proteomes" id="UP000244903"/>
    </source>
</evidence>